<dbReference type="KEGG" id="pphr:APZ00_20400"/>
<dbReference type="EMBL" id="CP013068">
    <property type="protein sequence ID" value="ALV29113.1"/>
    <property type="molecule type" value="Genomic_DNA"/>
</dbReference>
<dbReference type="InterPro" id="IPR011008">
    <property type="entry name" value="Dimeric_a/b-barrel"/>
</dbReference>
<dbReference type="GO" id="GO:0016491">
    <property type="term" value="F:oxidoreductase activity"/>
    <property type="evidence" value="ECO:0007669"/>
    <property type="project" value="InterPro"/>
</dbReference>
<dbReference type="Pfam" id="PF07110">
    <property type="entry name" value="EthD"/>
    <property type="match status" value="1"/>
</dbReference>
<dbReference type="SUPFAM" id="SSF54909">
    <property type="entry name" value="Dimeric alpha+beta barrel"/>
    <property type="match status" value="1"/>
</dbReference>
<reference evidence="2 3" key="1">
    <citation type="submission" date="2015-10" db="EMBL/GenBank/DDBJ databases">
        <title>The world's first case of liver abscess caused by Pannonibacter phragmitetus.</title>
        <authorList>
            <person name="Ming D."/>
            <person name="Wang M."/>
            <person name="Zhou Y."/>
            <person name="Jiang T."/>
            <person name="Hu S."/>
        </authorList>
    </citation>
    <scope>NUCLEOTIDE SEQUENCE [LARGE SCALE GENOMIC DNA]</scope>
    <source>
        <strain evidence="2 3">31801</strain>
    </source>
</reference>
<dbReference type="RefSeq" id="WP_058900035.1">
    <property type="nucleotide sequence ID" value="NZ_CP013068.1"/>
</dbReference>
<proteinExistence type="predicted"/>
<evidence type="ECO:0000313" key="2">
    <source>
        <dbReference type="EMBL" id="ALV29113.1"/>
    </source>
</evidence>
<sequence length="225" mass="25041">MIKMMICGRRRKDLTLAEHREHMKDIHGRLVLDYIAAFPDQAPRRYVQNHTFDGIYPGGASMPPAFAMGLDFVTEVWAPDLASLKASRETEFYNTHLKPDEPLMVDTDTVFGMPCAEEICIPVQEGGTAFKVFLAWHGTAPDDEGLATAVAKCRHQLLGHFRNTALVPVPVQVIEEFWLASEEDAIDLAQTCRDVIRPQTGTFTLTVAREFILHAGSTQATTGQI</sequence>
<gene>
    <name evidence="2" type="ORF">APZ00_20400</name>
</gene>
<feature type="domain" description="EthD" evidence="1">
    <location>
        <begin position="12"/>
        <end position="107"/>
    </location>
</feature>
<organism evidence="2 3">
    <name type="scientific">Pannonibacter phragmitetus</name>
    <dbReference type="NCBI Taxonomy" id="121719"/>
    <lineage>
        <taxon>Bacteria</taxon>
        <taxon>Pseudomonadati</taxon>
        <taxon>Pseudomonadota</taxon>
        <taxon>Alphaproteobacteria</taxon>
        <taxon>Hyphomicrobiales</taxon>
        <taxon>Stappiaceae</taxon>
        <taxon>Pannonibacter</taxon>
    </lineage>
</organism>
<name>A0A0U3Q996_9HYPH</name>
<dbReference type="InterPro" id="IPR009799">
    <property type="entry name" value="EthD_dom"/>
</dbReference>
<dbReference type="STRING" id="121719.APZ00_20400"/>
<protein>
    <recommendedName>
        <fullName evidence="1">EthD domain-containing protein</fullName>
    </recommendedName>
</protein>
<evidence type="ECO:0000259" key="1">
    <source>
        <dbReference type="Pfam" id="PF07110"/>
    </source>
</evidence>
<dbReference type="AlphaFoldDB" id="A0A0U3Q996"/>
<keyword evidence="3" id="KW-1185">Reference proteome</keyword>
<dbReference type="Gene3D" id="3.30.70.100">
    <property type="match status" value="1"/>
</dbReference>
<accession>A0A0U3Q996</accession>
<evidence type="ECO:0000313" key="3">
    <source>
        <dbReference type="Proteomes" id="UP000064921"/>
    </source>
</evidence>
<dbReference type="Proteomes" id="UP000064921">
    <property type="component" value="Chromosome"/>
</dbReference>